<keyword evidence="3" id="KW-1185">Reference proteome</keyword>
<dbReference type="PANTHER" id="PTHR42305:SF1">
    <property type="entry name" value="MEMBRANE PROTEIN RV1733C-RELATED"/>
    <property type="match status" value="1"/>
</dbReference>
<protein>
    <recommendedName>
        <fullName evidence="4">DUF3592 domain-containing protein</fullName>
    </recommendedName>
</protein>
<dbReference type="InterPro" id="IPR039708">
    <property type="entry name" value="MT1774/Rv1733c-like"/>
</dbReference>
<name>A0ABZ1YLR0_9NOCA</name>
<dbReference type="EMBL" id="CP109441">
    <property type="protein sequence ID" value="WUV42906.1"/>
    <property type="molecule type" value="Genomic_DNA"/>
</dbReference>
<gene>
    <name evidence="2" type="ORF">OG563_27080</name>
</gene>
<keyword evidence="1" id="KW-1133">Transmembrane helix</keyword>
<keyword evidence="1" id="KW-0812">Transmembrane</keyword>
<sequence length="202" mass="21440">MSELPTWPVRIWRMQPWNPSPLMRVSDRAEGFARILAVLVLLIAVPIAAAAGTAAYSSASERIHTENATKVVVTGTIVGTPARVAAPIADRNGTVRDQFEAQVSWTHDGKSGTATVGVPDGAGPGQPVPVWLGPDGTPTTPPERSSAAAVHGIGVGIAVLLEIWCGAAAAVWSTAWVLNHRRHLRLDREWRQFSHPTGQGSL</sequence>
<organism evidence="2 3">
    <name type="scientific">Nocardia vinacea</name>
    <dbReference type="NCBI Taxonomy" id="96468"/>
    <lineage>
        <taxon>Bacteria</taxon>
        <taxon>Bacillati</taxon>
        <taxon>Actinomycetota</taxon>
        <taxon>Actinomycetes</taxon>
        <taxon>Mycobacteriales</taxon>
        <taxon>Nocardiaceae</taxon>
        <taxon>Nocardia</taxon>
    </lineage>
</organism>
<dbReference type="RefSeq" id="WP_329405510.1">
    <property type="nucleotide sequence ID" value="NZ_CP109441.1"/>
</dbReference>
<dbReference type="Proteomes" id="UP001432062">
    <property type="component" value="Chromosome"/>
</dbReference>
<proteinExistence type="predicted"/>
<feature type="transmembrane region" description="Helical" evidence="1">
    <location>
        <begin position="153"/>
        <end position="178"/>
    </location>
</feature>
<reference evidence="2" key="1">
    <citation type="submission" date="2022-10" db="EMBL/GenBank/DDBJ databases">
        <title>The complete genomes of actinobacterial strains from the NBC collection.</title>
        <authorList>
            <person name="Joergensen T.S."/>
            <person name="Alvarez Arevalo M."/>
            <person name="Sterndorff E.B."/>
            <person name="Faurdal D."/>
            <person name="Vuksanovic O."/>
            <person name="Mourched A.-S."/>
            <person name="Charusanti P."/>
            <person name="Shaw S."/>
            <person name="Blin K."/>
            <person name="Weber T."/>
        </authorList>
    </citation>
    <scope>NUCLEOTIDE SEQUENCE</scope>
    <source>
        <strain evidence="2">NBC_01482</strain>
    </source>
</reference>
<evidence type="ECO:0000313" key="3">
    <source>
        <dbReference type="Proteomes" id="UP001432062"/>
    </source>
</evidence>
<evidence type="ECO:0000256" key="1">
    <source>
        <dbReference type="SAM" id="Phobius"/>
    </source>
</evidence>
<keyword evidence="1" id="KW-0472">Membrane</keyword>
<dbReference type="PANTHER" id="PTHR42305">
    <property type="entry name" value="MEMBRANE PROTEIN RV1733C-RELATED"/>
    <property type="match status" value="1"/>
</dbReference>
<evidence type="ECO:0008006" key="4">
    <source>
        <dbReference type="Google" id="ProtNLM"/>
    </source>
</evidence>
<accession>A0ABZ1YLR0</accession>
<evidence type="ECO:0000313" key="2">
    <source>
        <dbReference type="EMBL" id="WUV42906.1"/>
    </source>
</evidence>